<reference evidence="1" key="1">
    <citation type="submission" date="2021-08" db="EMBL/GenBank/DDBJ databases">
        <title>The first chromosome-level gecko genome reveals the dynamic sex chromosomes of Neotropical dwarf geckos (Sphaerodactylidae: Sphaerodactylus).</title>
        <authorList>
            <person name="Pinto B.J."/>
            <person name="Keating S.E."/>
            <person name="Gamble T."/>
        </authorList>
    </citation>
    <scope>NUCLEOTIDE SEQUENCE</scope>
    <source>
        <strain evidence="1">TG3544</strain>
    </source>
</reference>
<accession>A0ACB8F2K6</accession>
<evidence type="ECO:0000313" key="1">
    <source>
        <dbReference type="EMBL" id="KAH7999341.1"/>
    </source>
</evidence>
<sequence length="203" mass="22725">MPPTSEDSPLIGDSFDSLSSTSSGTLCVHLYHHPNSFQLAPDSAGSLNFTYGDYTAEQLCVAAAKVCGILPVYHPLFSLATEDLSCWYPPNHVFRVDESCSKVVVYRIRFFFPNWFGLQNSYRFGPANSQEKPVLDGPTLDYLFAQSRSDFISGQMDVSLNLESQETCLGLAVLDMLRISKERKQNLEETLRTMRFSQNKAKG</sequence>
<keyword evidence="2" id="KW-1185">Reference proteome</keyword>
<gene>
    <name evidence="1" type="ORF">K3G42_008973</name>
</gene>
<organism evidence="1 2">
    <name type="scientific">Sphaerodactylus townsendi</name>
    <dbReference type="NCBI Taxonomy" id="933632"/>
    <lineage>
        <taxon>Eukaryota</taxon>
        <taxon>Metazoa</taxon>
        <taxon>Chordata</taxon>
        <taxon>Craniata</taxon>
        <taxon>Vertebrata</taxon>
        <taxon>Euteleostomi</taxon>
        <taxon>Lepidosauria</taxon>
        <taxon>Squamata</taxon>
        <taxon>Bifurcata</taxon>
        <taxon>Gekkota</taxon>
        <taxon>Sphaerodactylidae</taxon>
        <taxon>Sphaerodactylus</taxon>
    </lineage>
</organism>
<evidence type="ECO:0000313" key="2">
    <source>
        <dbReference type="Proteomes" id="UP000827872"/>
    </source>
</evidence>
<name>A0ACB8F2K6_9SAUR</name>
<comment type="caution">
    <text evidence="1">The sequence shown here is derived from an EMBL/GenBank/DDBJ whole genome shotgun (WGS) entry which is preliminary data.</text>
</comment>
<protein>
    <submittedName>
        <fullName evidence="1">Uncharacterized protein</fullName>
    </submittedName>
</protein>
<proteinExistence type="predicted"/>
<dbReference type="Proteomes" id="UP000827872">
    <property type="component" value="Linkage Group LG05"/>
</dbReference>
<dbReference type="EMBL" id="CM037618">
    <property type="protein sequence ID" value="KAH7999341.1"/>
    <property type="molecule type" value="Genomic_DNA"/>
</dbReference>